<dbReference type="GO" id="GO:0008237">
    <property type="term" value="F:metallopeptidase activity"/>
    <property type="evidence" value="ECO:0007669"/>
    <property type="project" value="UniProtKB-KW"/>
</dbReference>
<comment type="similarity">
    <text evidence="2">Belongs to the peptidase M50B family.</text>
</comment>
<dbReference type="Proteomes" id="UP000184932">
    <property type="component" value="Unassembled WGS sequence"/>
</dbReference>
<proteinExistence type="inferred from homology"/>
<feature type="transmembrane region" description="Helical" evidence="7">
    <location>
        <begin position="140"/>
        <end position="164"/>
    </location>
</feature>
<comment type="cofactor">
    <cofactor evidence="1">
        <name>Zn(2+)</name>
        <dbReference type="ChEBI" id="CHEBI:29105"/>
    </cofactor>
</comment>
<keyword evidence="4" id="KW-0378">Hydrolase</keyword>
<evidence type="ECO:0000256" key="7">
    <source>
        <dbReference type="SAM" id="Phobius"/>
    </source>
</evidence>
<keyword evidence="3" id="KW-0645">Protease</keyword>
<dbReference type="GO" id="GO:0006508">
    <property type="term" value="P:proteolysis"/>
    <property type="evidence" value="ECO:0007669"/>
    <property type="project" value="UniProtKB-KW"/>
</dbReference>
<keyword evidence="7" id="KW-0472">Membrane</keyword>
<feature type="transmembrane region" description="Helical" evidence="7">
    <location>
        <begin position="43"/>
        <end position="65"/>
    </location>
</feature>
<evidence type="ECO:0000256" key="2">
    <source>
        <dbReference type="ARBA" id="ARBA00007931"/>
    </source>
</evidence>
<dbReference type="RefSeq" id="WP_074256606.1">
    <property type="nucleotide sequence ID" value="NZ_FSRL01000001.1"/>
</dbReference>
<protein>
    <submittedName>
        <fullName evidence="8">Peptidase M50B-like</fullName>
    </submittedName>
</protein>
<keyword evidence="7" id="KW-0812">Transmembrane</keyword>
<accession>A0A1N6GM88</accession>
<feature type="transmembrane region" description="Helical" evidence="7">
    <location>
        <begin position="107"/>
        <end position="128"/>
    </location>
</feature>
<sequence length="261" mass="27998">MTLLIFALALCAFTAVSLRGGLVAPRGMTVHSLDSQGLMLGLAAFGLAAWFLGPLYGIALTLSVVVHEFGHVAAYRVAGHTDARFRLVPLMGGVAISNRLPDTQAESFFITLMGPGICIAPMVMGFAVSEVFAWRAPEIAHAAWVFAIVTGALNFFNLLPFWPLDGGRCVKILAQTFWPPLGRVVGMGMSAAFAATALWMQSTMLFCFALLSAQSLFSAHDEARHQRPMSKAQGGLAAAAYVFTTAAHFWGGWALLERYVL</sequence>
<evidence type="ECO:0000313" key="8">
    <source>
        <dbReference type="EMBL" id="SIO08619.1"/>
    </source>
</evidence>
<gene>
    <name evidence="8" type="ORF">SAMN05444002_2610</name>
</gene>
<evidence type="ECO:0000256" key="4">
    <source>
        <dbReference type="ARBA" id="ARBA00022801"/>
    </source>
</evidence>
<evidence type="ECO:0000256" key="1">
    <source>
        <dbReference type="ARBA" id="ARBA00001947"/>
    </source>
</evidence>
<keyword evidence="9" id="KW-1185">Reference proteome</keyword>
<evidence type="ECO:0000256" key="3">
    <source>
        <dbReference type="ARBA" id="ARBA00022670"/>
    </source>
</evidence>
<dbReference type="STRING" id="1217970.SAMN05444002_2610"/>
<dbReference type="AlphaFoldDB" id="A0A1N6GM88"/>
<keyword evidence="6" id="KW-0482">Metalloprotease</keyword>
<evidence type="ECO:0000256" key="5">
    <source>
        <dbReference type="ARBA" id="ARBA00022833"/>
    </source>
</evidence>
<dbReference type="OrthoDB" id="7866850at2"/>
<feature type="transmembrane region" description="Helical" evidence="7">
    <location>
        <begin position="234"/>
        <end position="256"/>
    </location>
</feature>
<dbReference type="PANTHER" id="PTHR39188">
    <property type="entry name" value="MEMBRANE-ASSOCIATED ZINC METALLOPROTEASE M50B"/>
    <property type="match status" value="1"/>
</dbReference>
<dbReference type="EMBL" id="FSRL01000001">
    <property type="protein sequence ID" value="SIO08619.1"/>
    <property type="molecule type" value="Genomic_DNA"/>
</dbReference>
<evidence type="ECO:0000313" key="9">
    <source>
        <dbReference type="Proteomes" id="UP000184932"/>
    </source>
</evidence>
<name>A0A1N6GM88_9RHOB</name>
<reference evidence="9" key="1">
    <citation type="submission" date="2016-11" db="EMBL/GenBank/DDBJ databases">
        <authorList>
            <person name="Varghese N."/>
            <person name="Submissions S."/>
        </authorList>
    </citation>
    <scope>NUCLEOTIDE SEQUENCE [LARGE SCALE GENOMIC DNA]</scope>
    <source>
        <strain evidence="9">DSM 29440</strain>
    </source>
</reference>
<evidence type="ECO:0000256" key="6">
    <source>
        <dbReference type="ARBA" id="ARBA00023049"/>
    </source>
</evidence>
<keyword evidence="7" id="KW-1133">Transmembrane helix</keyword>
<dbReference type="PANTHER" id="PTHR39188:SF3">
    <property type="entry name" value="STAGE IV SPORULATION PROTEIN FB"/>
    <property type="match status" value="1"/>
</dbReference>
<feature type="transmembrane region" description="Helical" evidence="7">
    <location>
        <begin position="184"/>
        <end position="213"/>
    </location>
</feature>
<organism evidence="8 9">
    <name type="scientific">Vannielia litorea</name>
    <dbReference type="NCBI Taxonomy" id="1217970"/>
    <lineage>
        <taxon>Bacteria</taxon>
        <taxon>Pseudomonadati</taxon>
        <taxon>Pseudomonadota</taxon>
        <taxon>Alphaproteobacteria</taxon>
        <taxon>Rhodobacterales</taxon>
        <taxon>Paracoccaceae</taxon>
        <taxon>Vannielia</taxon>
    </lineage>
</organism>
<keyword evidence="5" id="KW-0862">Zinc</keyword>